<dbReference type="InterPro" id="IPR016181">
    <property type="entry name" value="Acyl_CoA_acyltransferase"/>
</dbReference>
<dbReference type="Proteomes" id="UP001583193">
    <property type="component" value="Unassembled WGS sequence"/>
</dbReference>
<name>A0ABR3XWQ0_9EURO</name>
<accession>A0ABR3XWQ0</accession>
<feature type="region of interest" description="Disordered" evidence="1">
    <location>
        <begin position="1"/>
        <end position="87"/>
    </location>
</feature>
<sequence>MADSDDSDVVMLRPRNQNSGPKHQENIHPTGTEPGKHRKAHPQKLNGRNGRRNILGDKTAQGPSKTPVEHISTAEHTGQEDLTSQPHSPYKMAPLEVQEELKKLQEEAMAKAVERRFEAPPNSNPETLHKAREGPGANPESGEFLKIAAYRTINIPDNGAESSEGLFNRFHFPQEVADSERKRLQWIFYSQDTPAYPKFDEDGQLAICAQPTPESEERLAVLASHGDGSSIGLKQPPQPPRDFPDEIWDGIAADWLFHPTFYTNLEVSRELFWRWLDSTIELAYPVDIYHRTFFDGTAHTDGETGLFIPDIESHETEIDMTDGETRIHYNETATGYIINYKIHLRKEAEEKEARIRRERAVYLESCLNQEDPNPYVPKANIYLRPAENRDVSGLLELCNWYINNTALCADLETLTRAEMTQRIADCKNEKLPFIVAVERNNRHAFEHRERVLGYALATDYMGQTTAGRHTVELEVFVSHGSKRLGVARCLLDKLLQICDPTYVPHLGYFFDSDLDDRPGYECGGRRMLARLIFTYCFSEDDKSEYERVKEWLKREYNFHEQGLLKGVCVKFNKLHNVSYLVRDVANFTP</sequence>
<evidence type="ECO:0000313" key="2">
    <source>
        <dbReference type="EMBL" id="KAL1880435.1"/>
    </source>
</evidence>
<proteinExistence type="predicted"/>
<evidence type="ECO:0008006" key="4">
    <source>
        <dbReference type="Google" id="ProtNLM"/>
    </source>
</evidence>
<dbReference type="EMBL" id="JAVDPF010000009">
    <property type="protein sequence ID" value="KAL1880435.1"/>
    <property type="molecule type" value="Genomic_DNA"/>
</dbReference>
<protein>
    <recommendedName>
        <fullName evidence="4">N-acetyltransferase domain-containing protein</fullName>
    </recommendedName>
</protein>
<feature type="region of interest" description="Disordered" evidence="1">
    <location>
        <begin position="117"/>
        <end position="140"/>
    </location>
</feature>
<evidence type="ECO:0000256" key="1">
    <source>
        <dbReference type="SAM" id="MobiDB-lite"/>
    </source>
</evidence>
<evidence type="ECO:0000313" key="3">
    <source>
        <dbReference type="Proteomes" id="UP001583193"/>
    </source>
</evidence>
<reference evidence="2 3" key="1">
    <citation type="journal article" date="2024" name="IMA Fungus">
        <title>IMA Genome - F19 : A genome assembly and annotation guide to empower mycologists, including annotated draft genome sequences of Ceratocystis pirilliformis, Diaporthe australafricana, Fusarium ophioides, Paecilomyces lecythidis, and Sporothrix stenoceras.</title>
        <authorList>
            <person name="Aylward J."/>
            <person name="Wilson A.M."/>
            <person name="Visagie C.M."/>
            <person name="Spraker J."/>
            <person name="Barnes I."/>
            <person name="Buitendag C."/>
            <person name="Ceriani C."/>
            <person name="Del Mar Angel L."/>
            <person name="du Plessis D."/>
            <person name="Fuchs T."/>
            <person name="Gasser K."/>
            <person name="Kramer D."/>
            <person name="Li W."/>
            <person name="Munsamy K."/>
            <person name="Piso A."/>
            <person name="Price J.L."/>
            <person name="Sonnekus B."/>
            <person name="Thomas C."/>
            <person name="van der Nest A."/>
            <person name="van Dijk A."/>
            <person name="van Heerden A."/>
            <person name="van Vuuren N."/>
            <person name="Yilmaz N."/>
            <person name="Duong T.A."/>
            <person name="van der Merwe N.A."/>
            <person name="Wingfield M.J."/>
            <person name="Wingfield B.D."/>
        </authorList>
    </citation>
    <scope>NUCLEOTIDE SEQUENCE [LARGE SCALE GENOMIC DNA]</scope>
    <source>
        <strain evidence="2 3">CMW 18167</strain>
    </source>
</reference>
<keyword evidence="3" id="KW-1185">Reference proteome</keyword>
<feature type="compositionally biased region" description="Polar residues" evidence="1">
    <location>
        <begin position="74"/>
        <end position="87"/>
    </location>
</feature>
<dbReference type="Gene3D" id="3.40.630.30">
    <property type="match status" value="1"/>
</dbReference>
<dbReference type="SUPFAM" id="SSF55729">
    <property type="entry name" value="Acyl-CoA N-acyltransferases (Nat)"/>
    <property type="match status" value="1"/>
</dbReference>
<comment type="caution">
    <text evidence="2">The sequence shown here is derived from an EMBL/GenBank/DDBJ whole genome shotgun (WGS) entry which is preliminary data.</text>
</comment>
<gene>
    <name evidence="2" type="ORF">Plec18167_003839</name>
</gene>
<organism evidence="2 3">
    <name type="scientific">Paecilomyces lecythidis</name>
    <dbReference type="NCBI Taxonomy" id="3004212"/>
    <lineage>
        <taxon>Eukaryota</taxon>
        <taxon>Fungi</taxon>
        <taxon>Dikarya</taxon>
        <taxon>Ascomycota</taxon>
        <taxon>Pezizomycotina</taxon>
        <taxon>Eurotiomycetes</taxon>
        <taxon>Eurotiomycetidae</taxon>
        <taxon>Eurotiales</taxon>
        <taxon>Thermoascaceae</taxon>
        <taxon>Paecilomyces</taxon>
    </lineage>
</organism>